<evidence type="ECO:0000256" key="4">
    <source>
        <dbReference type="ARBA" id="ARBA00004725"/>
    </source>
</evidence>
<keyword evidence="17" id="KW-1185">Reference proteome</keyword>
<dbReference type="Gene3D" id="3.20.20.70">
    <property type="entry name" value="Aldolase class I"/>
    <property type="match status" value="1"/>
</dbReference>
<reference evidence="15 16" key="1">
    <citation type="submission" date="2018-02" db="EMBL/GenBank/DDBJ databases">
        <authorList>
            <person name="Cohen D.B."/>
            <person name="Kent A.D."/>
        </authorList>
    </citation>
    <scope>NUCLEOTIDE SEQUENCE [LARGE SCALE GENOMIC DNA]</scope>
    <source>
        <strain evidence="15 16">CECT 9216</strain>
    </source>
</reference>
<dbReference type="EC" id="1.3.98.1" evidence="7"/>
<dbReference type="UniPathway" id="UPA00070"/>
<name>A0A2N9K7J3_9LACO</name>
<feature type="domain" description="Dihydroorotate dehydrogenase catalytic" evidence="13">
    <location>
        <begin position="3"/>
        <end position="293"/>
    </location>
</feature>
<dbReference type="InterPro" id="IPR005720">
    <property type="entry name" value="Dihydroorotate_DH_cat"/>
</dbReference>
<evidence type="ECO:0000313" key="16">
    <source>
        <dbReference type="Proteomes" id="UP000237923"/>
    </source>
</evidence>
<evidence type="ECO:0000256" key="9">
    <source>
        <dbReference type="ARBA" id="ARBA00022630"/>
    </source>
</evidence>
<dbReference type="EMBL" id="OKQU01000001">
    <property type="protein sequence ID" value="SPE06552.1"/>
    <property type="molecule type" value="Genomic_DNA"/>
</dbReference>
<keyword evidence="11" id="KW-0665">Pyrimidine biosynthesis</keyword>
<keyword evidence="12 15" id="KW-0560">Oxidoreductase</keyword>
<dbReference type="Proteomes" id="UP000239237">
    <property type="component" value="Unassembled WGS sequence"/>
</dbReference>
<comment type="cofactor">
    <cofactor evidence="2">
        <name>FMN</name>
        <dbReference type="ChEBI" id="CHEBI:58210"/>
    </cofactor>
</comment>
<evidence type="ECO:0000256" key="7">
    <source>
        <dbReference type="ARBA" id="ARBA00011911"/>
    </source>
</evidence>
<comment type="subcellular location">
    <subcellularLocation>
        <location evidence="3">Cytoplasm</location>
    </subcellularLocation>
</comment>
<dbReference type="SUPFAM" id="SSF51395">
    <property type="entry name" value="FMN-linked oxidoreductases"/>
    <property type="match status" value="1"/>
</dbReference>
<evidence type="ECO:0000256" key="3">
    <source>
        <dbReference type="ARBA" id="ARBA00004496"/>
    </source>
</evidence>
<dbReference type="Proteomes" id="UP000237923">
    <property type="component" value="Unassembled WGS sequence"/>
</dbReference>
<accession>A0A2N9K7J3</accession>
<dbReference type="PIRSF" id="PIRSF000164">
    <property type="entry name" value="DHO_oxidase"/>
    <property type="match status" value="1"/>
</dbReference>
<dbReference type="PROSITE" id="PS00911">
    <property type="entry name" value="DHODEHASE_1"/>
    <property type="match status" value="1"/>
</dbReference>
<dbReference type="Gene3D" id="2.30.26.10">
    <property type="entry name" value="Dihydroorotate Dehydrogenase A, chain A, domain 2"/>
    <property type="match status" value="1"/>
</dbReference>
<sequence>MNLTANIAGFNFDHILLNAAGVVCQTSDELDSVLASDYTGAVVTKSATPSLRPGNVSPRYHELTNGLGTINSMGLPNEGFAYYMDYVTQKQTDKPIFFSVAGLSKQENLDMLHKIEESKFNGLVELNLSCPNVPGKPQTAYDFETTEEILTEVFSFFTKPLGVKLPPYFDIVHFDNIANILNKFPLAFVNAINSIGNGLVIDEETDTVVIKPKGGFGGVGGPIVKATALANVRALRQRLSPTIKMIGTGGVTSGRDVYEHVLCGADLVEVGSQLAIEGISVFERLEKELTAILTEKGYNSLDEVRGQLKIIE</sequence>
<evidence type="ECO:0000256" key="10">
    <source>
        <dbReference type="ARBA" id="ARBA00022643"/>
    </source>
</evidence>
<dbReference type="GO" id="GO:0005737">
    <property type="term" value="C:cytoplasm"/>
    <property type="evidence" value="ECO:0007669"/>
    <property type="project" value="UniProtKB-SubCell"/>
</dbReference>
<keyword evidence="9" id="KW-0285">Flavoprotein</keyword>
<evidence type="ECO:0000313" key="14">
    <source>
        <dbReference type="EMBL" id="SPD91327.1"/>
    </source>
</evidence>
<comment type="similarity">
    <text evidence="5">Belongs to the dihydroorotate dehydrogenase family. Type 1 subfamily.</text>
</comment>
<dbReference type="CDD" id="cd04741">
    <property type="entry name" value="DHOD_1A_like"/>
    <property type="match status" value="1"/>
</dbReference>
<protein>
    <recommendedName>
        <fullName evidence="7">dihydroorotate oxidase (fumarate)</fullName>
        <ecNumber evidence="7">1.3.98.1</ecNumber>
    </recommendedName>
</protein>
<gene>
    <name evidence="15" type="primary">pyrDA</name>
    <name evidence="14" type="ORF">LES8486_00303</name>
    <name evidence="15" type="ORF">LES9216_00450</name>
</gene>
<keyword evidence="8" id="KW-0963">Cytoplasm</keyword>
<dbReference type="GO" id="GO:1990663">
    <property type="term" value="F:dihydroorotate dehydrogenase (fumarate) activity"/>
    <property type="evidence" value="ECO:0007669"/>
    <property type="project" value="UniProtKB-EC"/>
</dbReference>
<keyword evidence="10" id="KW-0288">FMN</keyword>
<dbReference type="KEGG" id="lsu:A6B45_05980"/>
<dbReference type="InterPro" id="IPR001295">
    <property type="entry name" value="Dihydroorotate_DH_CS"/>
</dbReference>
<evidence type="ECO:0000256" key="6">
    <source>
        <dbReference type="ARBA" id="ARBA00011738"/>
    </source>
</evidence>
<dbReference type="GO" id="GO:0044205">
    <property type="term" value="P:'de novo' UMP biosynthetic process"/>
    <property type="evidence" value="ECO:0007669"/>
    <property type="project" value="UniProtKB-UniPathway"/>
</dbReference>
<dbReference type="InterPro" id="IPR050074">
    <property type="entry name" value="DHO_dehydrogenase"/>
</dbReference>
<evidence type="ECO:0000256" key="11">
    <source>
        <dbReference type="ARBA" id="ARBA00022975"/>
    </source>
</evidence>
<evidence type="ECO:0000313" key="15">
    <source>
        <dbReference type="EMBL" id="SPE06552.1"/>
    </source>
</evidence>
<dbReference type="Pfam" id="PF01180">
    <property type="entry name" value="DHO_dh"/>
    <property type="match status" value="1"/>
</dbReference>
<dbReference type="AlphaFoldDB" id="A0A2N9K7J3"/>
<evidence type="ECO:0000313" key="17">
    <source>
        <dbReference type="Proteomes" id="UP000239237"/>
    </source>
</evidence>
<dbReference type="PROSITE" id="PS00912">
    <property type="entry name" value="DHODEHASE_2"/>
    <property type="match status" value="1"/>
</dbReference>
<organism evidence="15 16">
    <name type="scientific">Leuconostoc suionicum</name>
    <dbReference type="NCBI Taxonomy" id="1511761"/>
    <lineage>
        <taxon>Bacteria</taxon>
        <taxon>Bacillati</taxon>
        <taxon>Bacillota</taxon>
        <taxon>Bacilli</taxon>
        <taxon>Lactobacillales</taxon>
        <taxon>Lactobacillaceae</taxon>
        <taxon>Leuconostoc</taxon>
    </lineage>
</organism>
<dbReference type="InterPro" id="IPR013785">
    <property type="entry name" value="Aldolase_TIM"/>
</dbReference>
<dbReference type="EMBL" id="OKQR01000001">
    <property type="protein sequence ID" value="SPD91327.1"/>
    <property type="molecule type" value="Genomic_DNA"/>
</dbReference>
<reference evidence="14 17" key="2">
    <citation type="submission" date="2018-02" db="EMBL/GenBank/DDBJ databases">
        <authorList>
            <person name="Rodrigo-Torres L."/>
            <person name="Arahal R. D."/>
            <person name="Lucena T."/>
        </authorList>
    </citation>
    <scope>NUCLEOTIDE SEQUENCE [LARGE SCALE GENOMIC DNA]</scope>
    <source>
        <strain evidence="14 17">CECT 8486</strain>
    </source>
</reference>
<dbReference type="FunFam" id="3.20.20.70:FF:000027">
    <property type="entry name" value="Dihydropyrimidine dehydrogenase [NADP(+)]"/>
    <property type="match status" value="1"/>
</dbReference>
<evidence type="ECO:0000256" key="5">
    <source>
        <dbReference type="ARBA" id="ARBA00008008"/>
    </source>
</evidence>
<comment type="pathway">
    <text evidence="4">Pyrimidine metabolism; UMP biosynthesis via de novo pathway.</text>
</comment>
<evidence type="ECO:0000259" key="13">
    <source>
        <dbReference type="Pfam" id="PF01180"/>
    </source>
</evidence>
<evidence type="ECO:0000256" key="2">
    <source>
        <dbReference type="ARBA" id="ARBA00001917"/>
    </source>
</evidence>
<dbReference type="GO" id="GO:0006207">
    <property type="term" value="P:'de novo' pyrimidine nucleobase biosynthetic process"/>
    <property type="evidence" value="ECO:0007669"/>
    <property type="project" value="InterPro"/>
</dbReference>
<dbReference type="NCBIfam" id="NF002702">
    <property type="entry name" value="PRK02506.1"/>
    <property type="match status" value="1"/>
</dbReference>
<evidence type="ECO:0000256" key="8">
    <source>
        <dbReference type="ARBA" id="ARBA00022490"/>
    </source>
</evidence>
<dbReference type="InterPro" id="IPR023359">
    <property type="entry name" value="Dihydro_DH_chainA_dom2"/>
</dbReference>
<dbReference type="InterPro" id="IPR012135">
    <property type="entry name" value="Dihydroorotate_DH_1_2"/>
</dbReference>
<evidence type="ECO:0000256" key="1">
    <source>
        <dbReference type="ARBA" id="ARBA00001694"/>
    </source>
</evidence>
<comment type="catalytic activity">
    <reaction evidence="1">
        <text>(S)-dihydroorotate + fumarate = orotate + succinate</text>
        <dbReference type="Rhea" id="RHEA:30059"/>
        <dbReference type="ChEBI" id="CHEBI:29806"/>
        <dbReference type="ChEBI" id="CHEBI:30031"/>
        <dbReference type="ChEBI" id="CHEBI:30839"/>
        <dbReference type="ChEBI" id="CHEBI:30864"/>
        <dbReference type="EC" id="1.3.98.1"/>
    </reaction>
</comment>
<dbReference type="InterPro" id="IPR033886">
    <property type="entry name" value="DHOD_1A"/>
</dbReference>
<dbReference type="PANTHER" id="PTHR48109">
    <property type="entry name" value="DIHYDROOROTATE DEHYDROGENASE (QUINONE), MITOCHONDRIAL-RELATED"/>
    <property type="match status" value="1"/>
</dbReference>
<dbReference type="RefSeq" id="WP_072613795.1">
    <property type="nucleotide sequence ID" value="NZ_AP017935.1"/>
</dbReference>
<dbReference type="PANTHER" id="PTHR48109:SF1">
    <property type="entry name" value="DIHYDROOROTATE DEHYDROGENASE (FUMARATE)"/>
    <property type="match status" value="1"/>
</dbReference>
<proteinExistence type="inferred from homology"/>
<evidence type="ECO:0000256" key="12">
    <source>
        <dbReference type="ARBA" id="ARBA00023002"/>
    </source>
</evidence>
<dbReference type="GeneID" id="99674334"/>
<comment type="subunit">
    <text evidence="6">Homodimer.</text>
</comment>